<dbReference type="AlphaFoldDB" id="A0A150J0X9"/>
<dbReference type="EMBL" id="LNJC01000006">
    <property type="protein sequence ID" value="KYC50900.1"/>
    <property type="molecule type" value="Genomic_DNA"/>
</dbReference>
<evidence type="ECO:0000313" key="15">
    <source>
        <dbReference type="Proteomes" id="UP000092401"/>
    </source>
</evidence>
<protein>
    <recommendedName>
        <fullName evidence="9">Protein-export membrane protein SecD</fullName>
    </recommendedName>
</protein>
<feature type="transmembrane region" description="Helical" evidence="9">
    <location>
        <begin position="7"/>
        <end position="26"/>
    </location>
</feature>
<accession>A0A150ITE9</accession>
<feature type="transmembrane region" description="Helical" evidence="9">
    <location>
        <begin position="392"/>
        <end position="414"/>
    </location>
</feature>
<dbReference type="SUPFAM" id="SSF82866">
    <property type="entry name" value="Multidrug efflux transporter AcrB transmembrane domain"/>
    <property type="match status" value="1"/>
</dbReference>
<dbReference type="EMBL" id="LNGE01000007">
    <property type="protein sequence ID" value="KYC45972.1"/>
    <property type="molecule type" value="Genomic_DNA"/>
</dbReference>
<feature type="transmembrane region" description="Helical" evidence="9">
    <location>
        <begin position="491"/>
        <end position="513"/>
    </location>
</feature>
<dbReference type="Gene3D" id="1.20.1640.10">
    <property type="entry name" value="Multidrug efflux transporter AcrB transmembrane domain"/>
    <property type="match status" value="1"/>
</dbReference>
<dbReference type="PATRIC" id="fig|1706437.3.peg.485"/>
<keyword evidence="5 9" id="KW-0653">Protein transport</keyword>
<gene>
    <name evidence="9 13" type="primary">secD</name>
    <name evidence="11" type="ORF">APG10_00382</name>
    <name evidence="12" type="ORF">APG11_00482</name>
    <name evidence="13" type="ORF">APG12_00463</name>
</gene>
<dbReference type="GO" id="GO:0005886">
    <property type="term" value="C:plasma membrane"/>
    <property type="evidence" value="ECO:0007669"/>
    <property type="project" value="UniProtKB-SubCell"/>
</dbReference>
<keyword evidence="2 9" id="KW-0813">Transport</keyword>
<keyword evidence="3 9" id="KW-1003">Cell membrane</keyword>
<name>A0A150J0X9_9EURY</name>
<keyword evidence="8 9" id="KW-0472">Membrane</keyword>
<evidence type="ECO:0000313" key="11">
    <source>
        <dbReference type="EMBL" id="KYC45972.1"/>
    </source>
</evidence>
<dbReference type="InterPro" id="IPR022813">
    <property type="entry name" value="SecD/SecF_arch_bac"/>
</dbReference>
<dbReference type="Proteomes" id="UP000091929">
    <property type="component" value="Unassembled WGS sequence"/>
</dbReference>
<evidence type="ECO:0000256" key="6">
    <source>
        <dbReference type="ARBA" id="ARBA00022989"/>
    </source>
</evidence>
<evidence type="ECO:0000313" key="14">
    <source>
        <dbReference type="Proteomes" id="UP000091929"/>
    </source>
</evidence>
<evidence type="ECO:0000256" key="7">
    <source>
        <dbReference type="ARBA" id="ARBA00023010"/>
    </source>
</evidence>
<evidence type="ECO:0000256" key="1">
    <source>
        <dbReference type="ARBA" id="ARBA00004651"/>
    </source>
</evidence>
<evidence type="ECO:0000256" key="3">
    <source>
        <dbReference type="ARBA" id="ARBA00022475"/>
    </source>
</evidence>
<evidence type="ECO:0000313" key="13">
    <source>
        <dbReference type="EMBL" id="KYC50900.1"/>
    </source>
</evidence>
<reference evidence="14 15" key="1">
    <citation type="journal article" date="2016" name="ISME J.">
        <title>Chasing the elusive Euryarchaeota class WSA2: genomes reveal a uniquely fastidious methyl-reducing methanogen.</title>
        <authorList>
            <person name="Nobu M.K."/>
            <person name="Narihiro T."/>
            <person name="Kuroda K."/>
            <person name="Mei R."/>
            <person name="Liu W.T."/>
        </authorList>
    </citation>
    <scope>NUCLEOTIDE SEQUENCE [LARGE SCALE GENOMIC DNA]</scope>
    <source>
        <strain evidence="11">B03fssc0709_Meth_Bin005</strain>
        <strain evidence="12">B15fssc0709_Meth_Bin003</strain>
        <strain evidence="13">BMIXfssc0709_Meth_Bin006</strain>
    </source>
</reference>
<comment type="subcellular location">
    <subcellularLocation>
        <location evidence="1 9">Cell membrane</location>
        <topology evidence="1 9">Multi-pass membrane protein</topology>
    </subcellularLocation>
</comment>
<evidence type="ECO:0000256" key="4">
    <source>
        <dbReference type="ARBA" id="ARBA00022692"/>
    </source>
</evidence>
<comment type="subunit">
    <text evidence="9">Part of the protein translocation apparatus. Forms a complex with SecF.</text>
</comment>
<evidence type="ECO:0000313" key="16">
    <source>
        <dbReference type="Proteomes" id="UP000092403"/>
    </source>
</evidence>
<dbReference type="PANTHER" id="PTHR30081:SF1">
    <property type="entry name" value="PROTEIN TRANSLOCASE SUBUNIT SECD"/>
    <property type="match status" value="1"/>
</dbReference>
<dbReference type="PATRIC" id="fig|1706438.3.peg.462"/>
<dbReference type="Gene3D" id="3.30.70.3220">
    <property type="match status" value="1"/>
</dbReference>
<dbReference type="Proteomes" id="UP000092401">
    <property type="component" value="Unassembled WGS sequence"/>
</dbReference>
<dbReference type="InterPro" id="IPR024912">
    <property type="entry name" value="SecD_arc"/>
</dbReference>
<dbReference type="InterPro" id="IPR048634">
    <property type="entry name" value="SecD_SecF_C"/>
</dbReference>
<keyword evidence="6 9" id="KW-1133">Transmembrane helix</keyword>
<proteinExistence type="inferred from homology"/>
<feature type="domain" description="Protein export membrane protein SecD/SecF C-terminal" evidence="10">
    <location>
        <begin position="350"/>
        <end position="507"/>
    </location>
</feature>
<dbReference type="Pfam" id="PF02355">
    <property type="entry name" value="SecD_SecF_C"/>
    <property type="match status" value="1"/>
</dbReference>
<accession>A0A150IM43</accession>
<sequence>MIKILKNGRVLILILAVIFSITAIYFNGISTSLDLEGGTLVTLELERAVTADVMQDTVTRLELRLNRLGISDVNVRPWGDSNIMVEVSGTSAEKEASVIKILQEQGVYEARIDGVVAVRGSDIVRVDAPEIVQSRYQPVTEWKVPFTITREAGQNFANVAKGKGGYPVDMFLDRPANSVIVMNNSIYSSLTVSPLDFNISGLDAEVTIPQIVDPFPIEKRVGNDIKLLAYTNKADIPNLLKSYVGTKERVIILADENEIGRDIFNQIRDMGFKTERETRAENEGDYAYFTRVVGLMSSPRLSEDLATGEASATPAYVITGTSETPPEAAKETSSLKIILQSGALPVATNIAGKSFISPTLGSEFIRQVLIAGLAALLAVAAIVFIRYRKIYIALPILLISFSEVIIILGVASVIHWTIDLAAMAGIIAAIGTGVDHQIVITDESIMEKGGEKRKRKSIKKRVEHAFFIIFTSAFTTIGAMAPLAYLSLGMLRGFAVTTIIGLLIGITITRPAYGNIAKIILKNQ</sequence>
<feature type="transmembrane region" description="Helical" evidence="9">
    <location>
        <begin position="420"/>
        <end position="441"/>
    </location>
</feature>
<evidence type="ECO:0000256" key="5">
    <source>
        <dbReference type="ARBA" id="ARBA00022927"/>
    </source>
</evidence>
<dbReference type="GO" id="GO:0065002">
    <property type="term" value="P:intracellular protein transmembrane transport"/>
    <property type="evidence" value="ECO:0007669"/>
    <property type="project" value="UniProtKB-UniRule"/>
</dbReference>
<accession>A0A150J0X9</accession>
<comment type="caution">
    <text evidence="13">The sequence shown here is derived from an EMBL/GenBank/DDBJ whole genome shotgun (WGS) entry which is preliminary data.</text>
</comment>
<evidence type="ECO:0000256" key="2">
    <source>
        <dbReference type="ARBA" id="ARBA00022448"/>
    </source>
</evidence>
<dbReference type="EMBL" id="LNGF01000008">
    <property type="protein sequence ID" value="KYC48243.1"/>
    <property type="molecule type" value="Genomic_DNA"/>
</dbReference>
<keyword evidence="7 9" id="KW-0811">Translocation</keyword>
<feature type="transmembrane region" description="Helical" evidence="9">
    <location>
        <begin position="364"/>
        <end position="385"/>
    </location>
</feature>
<evidence type="ECO:0000256" key="9">
    <source>
        <dbReference type="HAMAP-Rule" id="MF_01463"/>
    </source>
</evidence>
<evidence type="ECO:0000256" key="8">
    <source>
        <dbReference type="ARBA" id="ARBA00023136"/>
    </source>
</evidence>
<evidence type="ECO:0000313" key="12">
    <source>
        <dbReference type="EMBL" id="KYC48243.1"/>
    </source>
</evidence>
<feature type="transmembrane region" description="Helical" evidence="9">
    <location>
        <begin position="462"/>
        <end position="485"/>
    </location>
</feature>
<dbReference type="GO" id="GO:0006605">
    <property type="term" value="P:protein targeting"/>
    <property type="evidence" value="ECO:0007669"/>
    <property type="project" value="UniProtKB-UniRule"/>
</dbReference>
<dbReference type="HAMAP" id="MF_01463_A">
    <property type="entry name" value="SecD_A"/>
    <property type="match status" value="1"/>
</dbReference>
<comment type="similarity">
    <text evidence="9">Belongs to the SecD/SecF family. SecD subfamily.</text>
</comment>
<keyword evidence="4 9" id="KW-0812">Transmembrane</keyword>
<comment type="function">
    <text evidence="9">Involved in protein export.</text>
</comment>
<dbReference type="PANTHER" id="PTHR30081">
    <property type="entry name" value="PROTEIN-EXPORT MEMBRANE PROTEIN SEC"/>
    <property type="match status" value="1"/>
</dbReference>
<organism evidence="13 16">
    <name type="scientific">Candidatus Methanofastidiosum methylothiophilum</name>
    <dbReference type="NCBI Taxonomy" id="1705564"/>
    <lineage>
        <taxon>Archaea</taxon>
        <taxon>Methanobacteriati</taxon>
        <taxon>Methanobacteriota</taxon>
        <taxon>Stenosarchaea group</taxon>
        <taxon>Candidatus Methanofastidiosia</taxon>
        <taxon>Candidatus Methanofastidiosales</taxon>
        <taxon>Candidatus Methanofastidiosaceae</taxon>
        <taxon>Candidatus Methanofastidiosum</taxon>
    </lineage>
</organism>
<dbReference type="Proteomes" id="UP000092403">
    <property type="component" value="Unassembled WGS sequence"/>
</dbReference>
<dbReference type="PATRIC" id="fig|1706436.3.peg.385"/>
<evidence type="ECO:0000259" key="10">
    <source>
        <dbReference type="Pfam" id="PF02355"/>
    </source>
</evidence>